<evidence type="ECO:0000313" key="2">
    <source>
        <dbReference type="EMBL" id="DAE01419.1"/>
    </source>
</evidence>
<proteinExistence type="predicted"/>
<reference evidence="2" key="1">
    <citation type="journal article" date="2021" name="Proc. Natl. Acad. Sci. U.S.A.">
        <title>A Catalog of Tens of Thousands of Viruses from Human Metagenomes Reveals Hidden Associations with Chronic Diseases.</title>
        <authorList>
            <person name="Tisza M.J."/>
            <person name="Buck C.B."/>
        </authorList>
    </citation>
    <scope>NUCLEOTIDE SEQUENCE</scope>
    <source>
        <strain evidence="2">Ctur44</strain>
    </source>
</reference>
<sequence length="31" mass="3625">MPQAVPRHGKAKTGAFHRRYYPARTVRRQST</sequence>
<feature type="region of interest" description="Disordered" evidence="1">
    <location>
        <begin position="1"/>
        <end position="31"/>
    </location>
</feature>
<dbReference type="EMBL" id="BK015324">
    <property type="protein sequence ID" value="DAE01419.1"/>
    <property type="molecule type" value="Genomic_DNA"/>
</dbReference>
<feature type="compositionally biased region" description="Basic residues" evidence="1">
    <location>
        <begin position="7"/>
        <end position="31"/>
    </location>
</feature>
<protein>
    <submittedName>
        <fullName evidence="2">Uncharacterized protein</fullName>
    </submittedName>
</protein>
<evidence type="ECO:0000256" key="1">
    <source>
        <dbReference type="SAM" id="MobiDB-lite"/>
    </source>
</evidence>
<organism evidence="2">
    <name type="scientific">Siphoviridae sp. ctur44</name>
    <dbReference type="NCBI Taxonomy" id="2825717"/>
    <lineage>
        <taxon>Viruses</taxon>
        <taxon>Duplodnaviria</taxon>
        <taxon>Heunggongvirae</taxon>
        <taxon>Uroviricota</taxon>
        <taxon>Caudoviricetes</taxon>
    </lineage>
</organism>
<accession>A0A8S5P4Q8</accession>
<name>A0A8S5P4Q8_9CAUD</name>